<reference evidence="1" key="2">
    <citation type="journal article" date="2015" name="Data Brief">
        <title>Shoot transcriptome of the giant reed, Arundo donax.</title>
        <authorList>
            <person name="Barrero R.A."/>
            <person name="Guerrero F.D."/>
            <person name="Moolhuijzen P."/>
            <person name="Goolsby J.A."/>
            <person name="Tidwell J."/>
            <person name="Bellgard S.E."/>
            <person name="Bellgard M.I."/>
        </authorList>
    </citation>
    <scope>NUCLEOTIDE SEQUENCE</scope>
    <source>
        <tissue evidence="1">Shoot tissue taken approximately 20 cm above the soil surface</tissue>
    </source>
</reference>
<proteinExistence type="predicted"/>
<name>A0A0A9CFL8_ARUDO</name>
<evidence type="ECO:0000313" key="1">
    <source>
        <dbReference type="EMBL" id="JAD72155.1"/>
    </source>
</evidence>
<accession>A0A0A9CFL8</accession>
<organism evidence="1">
    <name type="scientific">Arundo donax</name>
    <name type="common">Giant reed</name>
    <name type="synonym">Donax arundinaceus</name>
    <dbReference type="NCBI Taxonomy" id="35708"/>
    <lineage>
        <taxon>Eukaryota</taxon>
        <taxon>Viridiplantae</taxon>
        <taxon>Streptophyta</taxon>
        <taxon>Embryophyta</taxon>
        <taxon>Tracheophyta</taxon>
        <taxon>Spermatophyta</taxon>
        <taxon>Magnoliopsida</taxon>
        <taxon>Liliopsida</taxon>
        <taxon>Poales</taxon>
        <taxon>Poaceae</taxon>
        <taxon>PACMAD clade</taxon>
        <taxon>Arundinoideae</taxon>
        <taxon>Arundineae</taxon>
        <taxon>Arundo</taxon>
    </lineage>
</organism>
<dbReference type="AlphaFoldDB" id="A0A0A9CFL8"/>
<protein>
    <submittedName>
        <fullName evidence="1">Uncharacterized protein</fullName>
    </submittedName>
</protein>
<reference evidence="1" key="1">
    <citation type="submission" date="2014-09" db="EMBL/GenBank/DDBJ databases">
        <authorList>
            <person name="Magalhaes I.L.F."/>
            <person name="Oliveira U."/>
            <person name="Santos F.R."/>
            <person name="Vidigal T.H.D.A."/>
            <person name="Brescovit A.D."/>
            <person name="Santos A.J."/>
        </authorList>
    </citation>
    <scope>NUCLEOTIDE SEQUENCE</scope>
    <source>
        <tissue evidence="1">Shoot tissue taken approximately 20 cm above the soil surface</tissue>
    </source>
</reference>
<dbReference type="EMBL" id="GBRH01225740">
    <property type="protein sequence ID" value="JAD72155.1"/>
    <property type="molecule type" value="Transcribed_RNA"/>
</dbReference>
<sequence length="17" mass="2033">MCVREKRVHVLRSSIYG</sequence>